<accession>A0ABY6HL13</accession>
<dbReference type="InterPro" id="IPR004360">
    <property type="entry name" value="Glyas_Fos-R_dOase_dom"/>
</dbReference>
<protein>
    <recommendedName>
        <fullName evidence="1">VOC domain-containing protein</fullName>
    </recommendedName>
</protein>
<gene>
    <name evidence="2" type="ORF">NEF87_000492</name>
</gene>
<dbReference type="InterPro" id="IPR051332">
    <property type="entry name" value="Fosfomycin_Res_Enzymes"/>
</dbReference>
<dbReference type="PANTHER" id="PTHR36113">
    <property type="entry name" value="LYASE, PUTATIVE-RELATED-RELATED"/>
    <property type="match status" value="1"/>
</dbReference>
<keyword evidence="3" id="KW-1185">Reference proteome</keyword>
<dbReference type="Proteomes" id="UP001208689">
    <property type="component" value="Chromosome"/>
</dbReference>
<dbReference type="EMBL" id="CP104013">
    <property type="protein sequence ID" value="UYP44207.1"/>
    <property type="molecule type" value="Genomic_DNA"/>
</dbReference>
<sequence length="122" mass="14452">MKFCWCTLHVKDLERSLKFYQEIVGLTINRRFEARPGINICFLGEGETQVELIEDKHIIIPKNQDHFSLGFEVDCLDRMLEFVQKQGINIESGPFQPNPNTKFFYVLDPDNYKIQFVERKNH</sequence>
<dbReference type="InterPro" id="IPR029068">
    <property type="entry name" value="Glyas_Bleomycin-R_OHBP_Dase"/>
</dbReference>
<feature type="domain" description="VOC" evidence="1">
    <location>
        <begin position="2"/>
        <end position="119"/>
    </location>
</feature>
<dbReference type="PANTHER" id="PTHR36113:SF3">
    <property type="entry name" value="SLL5075 PROTEIN"/>
    <property type="match status" value="1"/>
</dbReference>
<reference evidence="2" key="1">
    <citation type="submission" date="2022-09" db="EMBL/GenBank/DDBJ databases">
        <title>Actin cytoskeleton and complex cell architecture in an #Asgard archaeon.</title>
        <authorList>
            <person name="Ponce Toledo R.I."/>
            <person name="Schleper C."/>
            <person name="Rodrigues Oliveira T."/>
            <person name="Wollweber F."/>
            <person name="Xu J."/>
            <person name="Rittmann S."/>
            <person name="Klingl A."/>
            <person name="Pilhofer M."/>
        </authorList>
    </citation>
    <scope>NUCLEOTIDE SEQUENCE</scope>
    <source>
        <strain evidence="2">B-35</strain>
    </source>
</reference>
<dbReference type="SUPFAM" id="SSF54593">
    <property type="entry name" value="Glyoxalase/Bleomycin resistance protein/Dihydroxybiphenyl dioxygenase"/>
    <property type="match status" value="1"/>
</dbReference>
<dbReference type="CDD" id="cd06587">
    <property type="entry name" value="VOC"/>
    <property type="match status" value="1"/>
</dbReference>
<dbReference type="Gene3D" id="3.10.180.10">
    <property type="entry name" value="2,3-Dihydroxybiphenyl 1,2-Dioxygenase, domain 1"/>
    <property type="match status" value="1"/>
</dbReference>
<evidence type="ECO:0000313" key="3">
    <source>
        <dbReference type="Proteomes" id="UP001208689"/>
    </source>
</evidence>
<evidence type="ECO:0000313" key="2">
    <source>
        <dbReference type="EMBL" id="UYP44207.1"/>
    </source>
</evidence>
<dbReference type="PROSITE" id="PS51819">
    <property type="entry name" value="VOC"/>
    <property type="match status" value="1"/>
</dbReference>
<dbReference type="Pfam" id="PF00903">
    <property type="entry name" value="Glyoxalase"/>
    <property type="match status" value="1"/>
</dbReference>
<dbReference type="InterPro" id="IPR037523">
    <property type="entry name" value="VOC_core"/>
</dbReference>
<evidence type="ECO:0000259" key="1">
    <source>
        <dbReference type="PROSITE" id="PS51819"/>
    </source>
</evidence>
<name>A0ABY6HL13_9ARCH</name>
<proteinExistence type="predicted"/>
<organism evidence="2 3">
    <name type="scientific">Candidatus Lokiarchaeum ossiferum</name>
    <dbReference type="NCBI Taxonomy" id="2951803"/>
    <lineage>
        <taxon>Archaea</taxon>
        <taxon>Promethearchaeati</taxon>
        <taxon>Promethearchaeota</taxon>
        <taxon>Promethearchaeia</taxon>
        <taxon>Promethearchaeales</taxon>
        <taxon>Promethearchaeaceae</taxon>
        <taxon>Candidatus Lokiarchaeum</taxon>
    </lineage>
</organism>